<gene>
    <name evidence="1" type="ORF">DJ90_4792</name>
</gene>
<sequence length="63" mass="7266">MTIFQSTHSHGVRRLWNGNIDGGWELSIHALTWSATLTFDNVDFPKYTFNPRTHMECDVPKST</sequence>
<proteinExistence type="predicted"/>
<reference evidence="1 2" key="1">
    <citation type="submission" date="2014-04" db="EMBL/GenBank/DDBJ databases">
        <authorList>
            <person name="Bishop-Lilly K.A."/>
            <person name="Broomall S.M."/>
            <person name="Chain P.S."/>
            <person name="Chertkov O."/>
            <person name="Coyne S.R."/>
            <person name="Daligault H.E."/>
            <person name="Davenport K.W."/>
            <person name="Erkkila T."/>
            <person name="Frey K.G."/>
            <person name="Gibbons H.S."/>
            <person name="Gu W."/>
            <person name="Jaissle J."/>
            <person name="Johnson S.L."/>
            <person name="Koroleva G.I."/>
            <person name="Ladner J.T."/>
            <person name="Lo C.-C."/>
            <person name="Minogue T.D."/>
            <person name="Munk C."/>
            <person name="Palacios G.F."/>
            <person name="Redden C.L."/>
            <person name="Rosenzweig C.N."/>
            <person name="Scholz M.B."/>
            <person name="Teshima H."/>
            <person name="Xu Y."/>
        </authorList>
    </citation>
    <scope>NUCLEOTIDE SEQUENCE [LARGE SCALE GENOMIC DNA]</scope>
    <source>
        <strain evidence="1 2">8244</strain>
    </source>
</reference>
<dbReference type="EMBL" id="JMQA01000052">
    <property type="protein sequence ID" value="KFM93481.1"/>
    <property type="molecule type" value="Genomic_DNA"/>
</dbReference>
<accession>A0A090Y5K2</accession>
<dbReference type="Proteomes" id="UP000029278">
    <property type="component" value="Unassembled WGS sequence"/>
</dbReference>
<evidence type="ECO:0000313" key="1">
    <source>
        <dbReference type="EMBL" id="KFM93481.1"/>
    </source>
</evidence>
<evidence type="ECO:0000313" key="2">
    <source>
        <dbReference type="Proteomes" id="UP000029278"/>
    </source>
</evidence>
<protein>
    <submittedName>
        <fullName evidence="1">Uncharacterized protein</fullName>
    </submittedName>
</protein>
<dbReference type="AlphaFoldDB" id="A0A090Y5K2"/>
<name>A0A090Y5K2_PAEMA</name>
<organism evidence="1 2">
    <name type="scientific">Paenibacillus macerans</name>
    <name type="common">Bacillus macerans</name>
    <dbReference type="NCBI Taxonomy" id="44252"/>
    <lineage>
        <taxon>Bacteria</taxon>
        <taxon>Bacillati</taxon>
        <taxon>Bacillota</taxon>
        <taxon>Bacilli</taxon>
        <taxon>Bacillales</taxon>
        <taxon>Paenibacillaceae</taxon>
        <taxon>Paenibacillus</taxon>
    </lineage>
</organism>
<keyword evidence="2" id="KW-1185">Reference proteome</keyword>
<dbReference type="HOGENOM" id="CLU_2881605_0_0_9"/>
<comment type="caution">
    <text evidence="1">The sequence shown here is derived from an EMBL/GenBank/DDBJ whole genome shotgun (WGS) entry which is preliminary data.</text>
</comment>